<dbReference type="AlphaFoldDB" id="A0A392RKD1"/>
<proteinExistence type="predicted"/>
<dbReference type="EMBL" id="LXQA010240586">
    <property type="protein sequence ID" value="MCI37078.1"/>
    <property type="molecule type" value="Genomic_DNA"/>
</dbReference>
<protein>
    <submittedName>
        <fullName evidence="1">Putative ribonuclease H protein</fullName>
    </submittedName>
</protein>
<evidence type="ECO:0000313" key="2">
    <source>
        <dbReference type="Proteomes" id="UP000265520"/>
    </source>
</evidence>
<comment type="caution">
    <text evidence="1">The sequence shown here is derived from an EMBL/GenBank/DDBJ whole genome shotgun (WGS) entry which is preliminary data.</text>
</comment>
<dbReference type="Proteomes" id="UP000265520">
    <property type="component" value="Unassembled WGS sequence"/>
</dbReference>
<sequence>MKVQQLMLPNQKHWDESKIISLFPEAAAKDIMAVPLLNAVTVDKIIWKEERNGVYSVRSGYKKMMKEKEEWRQDSTREPWGLLWKIRAPQKAKHLLWRI</sequence>
<organism evidence="1 2">
    <name type="scientific">Trifolium medium</name>
    <dbReference type="NCBI Taxonomy" id="97028"/>
    <lineage>
        <taxon>Eukaryota</taxon>
        <taxon>Viridiplantae</taxon>
        <taxon>Streptophyta</taxon>
        <taxon>Embryophyta</taxon>
        <taxon>Tracheophyta</taxon>
        <taxon>Spermatophyta</taxon>
        <taxon>Magnoliopsida</taxon>
        <taxon>eudicotyledons</taxon>
        <taxon>Gunneridae</taxon>
        <taxon>Pentapetalae</taxon>
        <taxon>rosids</taxon>
        <taxon>fabids</taxon>
        <taxon>Fabales</taxon>
        <taxon>Fabaceae</taxon>
        <taxon>Papilionoideae</taxon>
        <taxon>50 kb inversion clade</taxon>
        <taxon>NPAAA clade</taxon>
        <taxon>Hologalegina</taxon>
        <taxon>IRL clade</taxon>
        <taxon>Trifolieae</taxon>
        <taxon>Trifolium</taxon>
    </lineage>
</organism>
<reference evidence="1 2" key="1">
    <citation type="journal article" date="2018" name="Front. Plant Sci.">
        <title>Red Clover (Trifolium pratense) and Zigzag Clover (T. medium) - A Picture of Genomic Similarities and Differences.</title>
        <authorList>
            <person name="Dluhosova J."/>
            <person name="Istvanek J."/>
            <person name="Nedelnik J."/>
            <person name="Repkova J."/>
        </authorList>
    </citation>
    <scope>NUCLEOTIDE SEQUENCE [LARGE SCALE GENOMIC DNA]</scope>
    <source>
        <strain evidence="2">cv. 10/8</strain>
        <tissue evidence="1">Leaf</tissue>
    </source>
</reference>
<feature type="non-terminal residue" evidence="1">
    <location>
        <position position="99"/>
    </location>
</feature>
<accession>A0A392RKD1</accession>
<name>A0A392RKD1_9FABA</name>
<evidence type="ECO:0000313" key="1">
    <source>
        <dbReference type="EMBL" id="MCI37078.1"/>
    </source>
</evidence>
<keyword evidence="2" id="KW-1185">Reference proteome</keyword>